<dbReference type="EMBL" id="CP025704">
    <property type="protein sequence ID" value="AUN98708.1"/>
    <property type="molecule type" value="Genomic_DNA"/>
</dbReference>
<evidence type="ECO:0000256" key="9">
    <source>
        <dbReference type="PIRSR" id="PIRSR602081-2"/>
    </source>
</evidence>
<dbReference type="KEGG" id="bsto:C0V70_11460"/>
<reference evidence="12 13" key="1">
    <citation type="submission" date="2018-01" db="EMBL/GenBank/DDBJ databases">
        <title>Complete genome sequence of Bacteriovorax stolpii DSM12778.</title>
        <authorList>
            <person name="Tang B."/>
            <person name="Chang J."/>
        </authorList>
    </citation>
    <scope>NUCLEOTIDE SEQUENCE [LARGE SCALE GENOMIC DNA]</scope>
    <source>
        <strain evidence="12 13">DSM 12778</strain>
    </source>
</reference>
<dbReference type="AlphaFoldDB" id="A0A2K9NT82"/>
<protein>
    <recommendedName>
        <fullName evidence="3">Deoxyribodipyrimidine photo-lyase</fullName>
        <ecNumber evidence="2">4.1.99.3</ecNumber>
    </recommendedName>
</protein>
<dbReference type="EC" id="4.1.99.3" evidence="2"/>
<dbReference type="Gene3D" id="1.10.579.10">
    <property type="entry name" value="DNA Cyclobutane Dipyrimidine Photolyase, subunit A, domain 3"/>
    <property type="match status" value="1"/>
</dbReference>
<feature type="site" description="Electron transfer via tryptophanyl radical" evidence="9">
    <location>
        <position position="379"/>
    </location>
</feature>
<dbReference type="InterPro" id="IPR006050">
    <property type="entry name" value="DNA_photolyase_N"/>
</dbReference>
<dbReference type="PROSITE" id="PS00394">
    <property type="entry name" value="DNA_PHOTOLYASES_1_1"/>
    <property type="match status" value="1"/>
</dbReference>
<evidence type="ECO:0000256" key="7">
    <source>
        <dbReference type="ARBA" id="ARBA00033999"/>
    </source>
</evidence>
<comment type="catalytic activity">
    <reaction evidence="7">
        <text>cyclobutadipyrimidine (in DNA) = 2 pyrimidine residues (in DNA).</text>
        <dbReference type="EC" id="4.1.99.3"/>
    </reaction>
</comment>
<proteinExistence type="inferred from homology"/>
<dbReference type="PANTHER" id="PTHR11455">
    <property type="entry name" value="CRYPTOCHROME"/>
    <property type="match status" value="1"/>
</dbReference>
<evidence type="ECO:0000256" key="2">
    <source>
        <dbReference type="ARBA" id="ARBA00013149"/>
    </source>
</evidence>
<dbReference type="PROSITE" id="PS51645">
    <property type="entry name" value="PHR_CRY_ALPHA_BETA"/>
    <property type="match status" value="1"/>
</dbReference>
<comment type="cofactor">
    <cofactor evidence="8">
        <name>FAD</name>
        <dbReference type="ChEBI" id="CHEBI:57692"/>
    </cofactor>
    <text evidence="8">Binds 1 FAD per subunit.</text>
</comment>
<comment type="similarity">
    <text evidence="10">Belongs to the DNA photolyase family.</text>
</comment>
<gene>
    <name evidence="12" type="ORF">C0V70_11460</name>
</gene>
<feature type="binding site" evidence="8">
    <location>
        <position position="225"/>
    </location>
    <ligand>
        <name>FAD</name>
        <dbReference type="ChEBI" id="CHEBI:57692"/>
    </ligand>
</feature>
<dbReference type="GO" id="GO:0009416">
    <property type="term" value="P:response to light stimulus"/>
    <property type="evidence" value="ECO:0007669"/>
    <property type="project" value="TreeGrafter"/>
</dbReference>
<dbReference type="GO" id="GO:0000719">
    <property type="term" value="P:photoreactive repair"/>
    <property type="evidence" value="ECO:0007669"/>
    <property type="project" value="UniProtKB-ARBA"/>
</dbReference>
<dbReference type="Gene3D" id="1.25.40.80">
    <property type="match status" value="1"/>
</dbReference>
<evidence type="ECO:0000256" key="3">
    <source>
        <dbReference type="ARBA" id="ARBA00014046"/>
    </source>
</evidence>
<keyword evidence="6 10" id="KW-0157">Chromophore</keyword>
<keyword evidence="4 8" id="KW-0285">Flavoprotein</keyword>
<keyword evidence="12" id="KW-0456">Lyase</keyword>
<dbReference type="Gene3D" id="3.40.50.620">
    <property type="entry name" value="HUPs"/>
    <property type="match status" value="1"/>
</dbReference>
<comment type="cofactor">
    <cofactor evidence="1">
        <name>(6R)-5,10-methylene-5,6,7,8-tetrahydrofolate</name>
        <dbReference type="ChEBI" id="CHEBI:15636"/>
    </cofactor>
</comment>
<accession>A0A2K9NT82</accession>
<dbReference type="GO" id="GO:0003677">
    <property type="term" value="F:DNA binding"/>
    <property type="evidence" value="ECO:0007669"/>
    <property type="project" value="TreeGrafter"/>
</dbReference>
<dbReference type="FunFam" id="1.10.579.10:FF:000003">
    <property type="entry name" value="Deoxyribodipyrimidine photo-lyase"/>
    <property type="match status" value="1"/>
</dbReference>
<dbReference type="InterPro" id="IPR005101">
    <property type="entry name" value="Cryptochr/Photolyase_FAD-bd"/>
</dbReference>
<keyword evidence="5 8" id="KW-0274">FAD</keyword>
<organism evidence="12 13">
    <name type="scientific">Bacteriovorax stolpii</name>
    <name type="common">Bdellovibrio stolpii</name>
    <dbReference type="NCBI Taxonomy" id="960"/>
    <lineage>
        <taxon>Bacteria</taxon>
        <taxon>Pseudomonadati</taxon>
        <taxon>Bdellovibrionota</taxon>
        <taxon>Bacteriovoracia</taxon>
        <taxon>Bacteriovoracales</taxon>
        <taxon>Bacteriovoracaceae</taxon>
        <taxon>Bacteriovorax</taxon>
    </lineage>
</organism>
<feature type="domain" description="Photolyase/cryptochrome alpha/beta" evidence="11">
    <location>
        <begin position="2"/>
        <end position="132"/>
    </location>
</feature>
<dbReference type="GO" id="GO:0071949">
    <property type="term" value="F:FAD binding"/>
    <property type="evidence" value="ECO:0007669"/>
    <property type="project" value="TreeGrafter"/>
</dbReference>
<evidence type="ECO:0000256" key="10">
    <source>
        <dbReference type="RuleBase" id="RU004182"/>
    </source>
</evidence>
<evidence type="ECO:0000256" key="6">
    <source>
        <dbReference type="ARBA" id="ARBA00022991"/>
    </source>
</evidence>
<feature type="site" description="Electron transfer via tryptophanyl radical" evidence="9">
    <location>
        <position position="356"/>
    </location>
</feature>
<evidence type="ECO:0000256" key="8">
    <source>
        <dbReference type="PIRSR" id="PIRSR602081-1"/>
    </source>
</evidence>
<dbReference type="InterPro" id="IPR014729">
    <property type="entry name" value="Rossmann-like_a/b/a_fold"/>
</dbReference>
<dbReference type="SUPFAM" id="SSF52425">
    <property type="entry name" value="Cryptochrome/photolyase, N-terminal domain"/>
    <property type="match status" value="1"/>
</dbReference>
<dbReference type="Pfam" id="PF03441">
    <property type="entry name" value="FAD_binding_7"/>
    <property type="match status" value="1"/>
</dbReference>
<evidence type="ECO:0000256" key="1">
    <source>
        <dbReference type="ARBA" id="ARBA00001932"/>
    </source>
</evidence>
<feature type="binding site" evidence="8">
    <location>
        <begin position="272"/>
        <end position="279"/>
    </location>
    <ligand>
        <name>FAD</name>
        <dbReference type="ChEBI" id="CHEBI:57692"/>
    </ligand>
</feature>
<dbReference type="GO" id="GO:0003904">
    <property type="term" value="F:deoxyribodipyrimidine photo-lyase activity"/>
    <property type="evidence" value="ECO:0007669"/>
    <property type="project" value="UniProtKB-EC"/>
</dbReference>
<dbReference type="InterPro" id="IPR036134">
    <property type="entry name" value="Crypto/Photolyase_FAD-like_sf"/>
</dbReference>
<evidence type="ECO:0000259" key="11">
    <source>
        <dbReference type="PROSITE" id="PS51645"/>
    </source>
</evidence>
<dbReference type="SUPFAM" id="SSF48173">
    <property type="entry name" value="Cryptochrome/photolyase FAD-binding domain"/>
    <property type="match status" value="1"/>
</dbReference>
<evidence type="ECO:0000313" key="13">
    <source>
        <dbReference type="Proteomes" id="UP000235584"/>
    </source>
</evidence>
<feature type="binding site" evidence="8">
    <location>
        <position position="269"/>
    </location>
    <ligand>
        <name>FAD</name>
        <dbReference type="ChEBI" id="CHEBI:57692"/>
    </ligand>
</feature>
<dbReference type="Proteomes" id="UP000235584">
    <property type="component" value="Chromosome"/>
</dbReference>
<name>A0A2K9NT82_BACTC</name>
<evidence type="ECO:0000256" key="5">
    <source>
        <dbReference type="ARBA" id="ARBA00022827"/>
    </source>
</evidence>
<feature type="site" description="Electron transfer via tryptophanyl radical" evidence="9">
    <location>
        <position position="303"/>
    </location>
</feature>
<sequence length="471" mass="55485">MKKSLVWLRRDLRLHDHYALSESLKNSDETYVAFIFDSNILEKLHNKNDSRVTFIMDSLKEIESVLNKHGSSLIVRYGNPVEEIPKIIEDFKIEALFFNRDYEPYAKERDQKVEKDLFKKGIHVFNYKDHVFFEKKEVLNGQQEIYKVFTPYKNKWLEIFHAQESRVPEYKGDLKKLAPYKNSKNILEHNWYYDICFVETESALKGGALEAQRRLKDFKNRIEDYKTARDVPSIDGTSLLSPYIRMGNLSIRDMIRASIEKKSEGHQTWLSEIIWRDFYQMILDAYPGVDTHCFRTEYDQIKWLGKKEDFEKWCNGETGYPLVDAAMRCLNTTGMMHNRLRMVVASFLTKTLLIDWRWGERYFAEKLLDYDMAANNGGWQWSASTGVDAQPYFRIFNPYNQSEKFDPKGDYIKMWCPELAGFSSKTIHHPHDSTPLEQAAAGCFVGKDYPHPIVAYKEQRERALSMYKAVK</sequence>
<evidence type="ECO:0000256" key="4">
    <source>
        <dbReference type="ARBA" id="ARBA00022630"/>
    </source>
</evidence>
<dbReference type="PRINTS" id="PR00147">
    <property type="entry name" value="DNAPHOTLYASE"/>
</dbReference>
<dbReference type="PROSITE" id="PS00691">
    <property type="entry name" value="DNA_PHOTOLYASES_1_2"/>
    <property type="match status" value="1"/>
</dbReference>
<evidence type="ECO:0000313" key="12">
    <source>
        <dbReference type="EMBL" id="AUN98708.1"/>
    </source>
</evidence>
<feature type="binding site" evidence="8">
    <location>
        <begin position="237"/>
        <end position="241"/>
    </location>
    <ligand>
        <name>FAD</name>
        <dbReference type="ChEBI" id="CHEBI:57692"/>
    </ligand>
</feature>
<keyword evidence="13" id="KW-1185">Reference proteome</keyword>
<dbReference type="Pfam" id="PF00875">
    <property type="entry name" value="DNA_photolyase"/>
    <property type="match status" value="1"/>
</dbReference>
<dbReference type="RefSeq" id="WP_102243999.1">
    <property type="nucleotide sequence ID" value="NZ_CP025704.1"/>
</dbReference>
<dbReference type="PANTHER" id="PTHR11455:SF9">
    <property type="entry name" value="CRYPTOCHROME CIRCADIAN CLOCK 5 ISOFORM X1"/>
    <property type="match status" value="1"/>
</dbReference>
<feature type="binding site" evidence="8">
    <location>
        <begin position="369"/>
        <end position="371"/>
    </location>
    <ligand>
        <name>FAD</name>
        <dbReference type="ChEBI" id="CHEBI:57692"/>
    </ligand>
</feature>
<dbReference type="InterPro" id="IPR036155">
    <property type="entry name" value="Crypto/Photolyase_N_sf"/>
</dbReference>
<dbReference type="InterPro" id="IPR002081">
    <property type="entry name" value="Cryptochrome/DNA_photolyase_1"/>
</dbReference>
<dbReference type="InterPro" id="IPR018394">
    <property type="entry name" value="DNA_photolyase_1_CS_C"/>
</dbReference>